<evidence type="ECO:0000313" key="3">
    <source>
        <dbReference type="EMBL" id="TCP61164.1"/>
    </source>
</evidence>
<proteinExistence type="predicted"/>
<comment type="caution">
    <text evidence="3">The sequence shown here is derived from an EMBL/GenBank/DDBJ whole genome shotgun (WGS) entry which is preliminary data.</text>
</comment>
<evidence type="ECO:0000256" key="2">
    <source>
        <dbReference type="SAM" id="MobiDB-lite"/>
    </source>
</evidence>
<sequence length="395" mass="40458">MADTDDDKKIDTADDRPETGAAQEADAQQARIAESADDEVIEAQVEEAEIVEDIPDPQPEPVAETGPAPTPAPQPKRKGGLFIPLIGGVLAAGIGYGAAQYIKPEGWPFPGTATGADDAALSALSDRLAALEGRVANLPTEPAPGQAPDMSAYDDRLGALAKQVAALETGLENARITGGGDEAAAALAAYQQELEQMRAELATQRDENARLAQSVAAVADEAEAEVDAAMERAALIEARAAIMRIDAALASGAPFAGALPQLGEIEVPAALADIAGQGVATLAALQEDFPTAARAALDAALKQRADGDVGDRVGAFLRSQLGVRSLTPREGDDADAVLSRAEAALRQGALDAALAELDMLPDAARGEMAGWIARAVARQQAVAAAQSIAQSLNSN</sequence>
<feature type="coiled-coil region" evidence="1">
    <location>
        <begin position="180"/>
        <end position="239"/>
    </location>
</feature>
<dbReference type="Proteomes" id="UP000295050">
    <property type="component" value="Unassembled WGS sequence"/>
</dbReference>
<protein>
    <recommendedName>
        <fullName evidence="5">Inner membrane protein</fullName>
    </recommendedName>
</protein>
<evidence type="ECO:0000313" key="4">
    <source>
        <dbReference type="Proteomes" id="UP000295050"/>
    </source>
</evidence>
<feature type="compositionally biased region" description="Acidic residues" evidence="2">
    <location>
        <begin position="35"/>
        <end position="55"/>
    </location>
</feature>
<dbReference type="AlphaFoldDB" id="A0A4R2REY9"/>
<dbReference type="EMBL" id="SLXU01000006">
    <property type="protein sequence ID" value="TCP61164.1"/>
    <property type="molecule type" value="Genomic_DNA"/>
</dbReference>
<feature type="compositionally biased region" description="Basic and acidic residues" evidence="2">
    <location>
        <begin position="1"/>
        <end position="18"/>
    </location>
</feature>
<dbReference type="OrthoDB" id="7659420at2"/>
<organism evidence="3 4">
    <name type="scientific">Rhodovulum bhavnagarense</name>
    <dbReference type="NCBI Taxonomy" id="992286"/>
    <lineage>
        <taxon>Bacteria</taxon>
        <taxon>Pseudomonadati</taxon>
        <taxon>Pseudomonadota</taxon>
        <taxon>Alphaproteobacteria</taxon>
        <taxon>Rhodobacterales</taxon>
        <taxon>Paracoccaceae</taxon>
        <taxon>Rhodovulum</taxon>
    </lineage>
</organism>
<keyword evidence="4" id="KW-1185">Reference proteome</keyword>
<keyword evidence="1" id="KW-0175">Coiled coil</keyword>
<dbReference type="RefSeq" id="WP_132951344.1">
    <property type="nucleotide sequence ID" value="NZ_SLXU01000006.1"/>
</dbReference>
<evidence type="ECO:0000256" key="1">
    <source>
        <dbReference type="SAM" id="Coils"/>
    </source>
</evidence>
<evidence type="ECO:0008006" key="5">
    <source>
        <dbReference type="Google" id="ProtNLM"/>
    </source>
</evidence>
<gene>
    <name evidence="3" type="ORF">EV663_106111</name>
</gene>
<name>A0A4R2REY9_9RHOB</name>
<accession>A0A4R2REY9</accession>
<reference evidence="3 4" key="1">
    <citation type="submission" date="2019-03" db="EMBL/GenBank/DDBJ databases">
        <title>Genomic Encyclopedia of Type Strains, Phase IV (KMG-IV): sequencing the most valuable type-strain genomes for metagenomic binning, comparative biology and taxonomic classification.</title>
        <authorList>
            <person name="Goeker M."/>
        </authorList>
    </citation>
    <scope>NUCLEOTIDE SEQUENCE [LARGE SCALE GENOMIC DNA]</scope>
    <source>
        <strain evidence="3 4">DSM 24766</strain>
    </source>
</reference>
<feature type="region of interest" description="Disordered" evidence="2">
    <location>
        <begin position="1"/>
        <end position="76"/>
    </location>
</feature>